<accession>A0AAU9JYZ3</accession>
<sequence>MDPLANFDRAADHNGEHEYQVPVDIDIDIQCKILDQNFSIPIKDEVDISVSNPKLKEQKITKHITYSISGNDSQGRFESFRRYNDFLLLRARLVNRWPGCFIPQLPPKKRFTSMAHGNLQPQFIEQRRKLLNYFIRKLGQLSYVKHSPEFIVFTRGGNDFKAEVNEIKIPSTIEIANTFHNEFTEYLLYQESPDDDKKVEEAEIMFRNGIEAIENFEEICKRNVESYNGYDNGLLMLTQGLRDMNCLYRENYKAKYIDFKVKESHENPYQILLDWARTEVMDLRSILEAIEQKKSYDRLEDKFKEKLEEDNNQLENMQQGRKSLMQKLTKKPIEHYIAKRERIIKDMTEEINGLSKIKKIITSRLVHKEIPKFRESKIHQHDIVIKAFARCTVQEFENWIIQNKEIQKGLNAK</sequence>
<dbReference type="AlphaFoldDB" id="A0AAU9JYZ3"/>
<evidence type="ECO:0000259" key="2">
    <source>
        <dbReference type="PROSITE" id="PS50195"/>
    </source>
</evidence>
<dbReference type="Proteomes" id="UP001162131">
    <property type="component" value="Unassembled WGS sequence"/>
</dbReference>
<dbReference type="InterPro" id="IPR036871">
    <property type="entry name" value="PX_dom_sf"/>
</dbReference>
<feature type="domain" description="PX" evidence="2">
    <location>
        <begin position="44"/>
        <end position="161"/>
    </location>
</feature>
<proteinExistence type="predicted"/>
<feature type="coiled-coil region" evidence="1">
    <location>
        <begin position="289"/>
        <end position="327"/>
    </location>
</feature>
<dbReference type="SUPFAM" id="SSF64268">
    <property type="entry name" value="PX domain"/>
    <property type="match status" value="1"/>
</dbReference>
<gene>
    <name evidence="3" type="ORF">BSTOLATCC_MIC42202</name>
</gene>
<keyword evidence="4" id="KW-1185">Reference proteome</keyword>
<dbReference type="InterPro" id="IPR001683">
    <property type="entry name" value="PX_dom"/>
</dbReference>
<dbReference type="GO" id="GO:0005768">
    <property type="term" value="C:endosome"/>
    <property type="evidence" value="ECO:0007669"/>
    <property type="project" value="TreeGrafter"/>
</dbReference>
<comment type="caution">
    <text evidence="3">The sequence shown here is derived from an EMBL/GenBank/DDBJ whole genome shotgun (WGS) entry which is preliminary data.</text>
</comment>
<dbReference type="GO" id="GO:0035091">
    <property type="term" value="F:phosphatidylinositol binding"/>
    <property type="evidence" value="ECO:0007669"/>
    <property type="project" value="InterPro"/>
</dbReference>
<dbReference type="Gene3D" id="3.30.1520.10">
    <property type="entry name" value="Phox-like domain"/>
    <property type="match status" value="1"/>
</dbReference>
<reference evidence="3" key="1">
    <citation type="submission" date="2021-09" db="EMBL/GenBank/DDBJ databases">
        <authorList>
            <consortium name="AG Swart"/>
            <person name="Singh M."/>
            <person name="Singh A."/>
            <person name="Seah K."/>
            <person name="Emmerich C."/>
        </authorList>
    </citation>
    <scope>NUCLEOTIDE SEQUENCE</scope>
    <source>
        <strain evidence="3">ATCC30299</strain>
    </source>
</reference>
<evidence type="ECO:0000256" key="1">
    <source>
        <dbReference type="SAM" id="Coils"/>
    </source>
</evidence>
<dbReference type="CDD" id="cd06093">
    <property type="entry name" value="PX_domain"/>
    <property type="match status" value="1"/>
</dbReference>
<keyword evidence="1" id="KW-0175">Coiled coil</keyword>
<evidence type="ECO:0000313" key="3">
    <source>
        <dbReference type="EMBL" id="CAG9326943.1"/>
    </source>
</evidence>
<dbReference type="EMBL" id="CAJZBQ010000041">
    <property type="protein sequence ID" value="CAG9326943.1"/>
    <property type="molecule type" value="Genomic_DNA"/>
</dbReference>
<dbReference type="PROSITE" id="PS50195">
    <property type="entry name" value="PX"/>
    <property type="match status" value="1"/>
</dbReference>
<dbReference type="PANTHER" id="PTHR10555:SF170">
    <property type="entry name" value="FI18122P1"/>
    <property type="match status" value="1"/>
</dbReference>
<name>A0AAU9JYZ3_9CILI</name>
<dbReference type="PANTHER" id="PTHR10555">
    <property type="entry name" value="SORTING NEXIN"/>
    <property type="match status" value="1"/>
</dbReference>
<evidence type="ECO:0000313" key="4">
    <source>
        <dbReference type="Proteomes" id="UP001162131"/>
    </source>
</evidence>
<protein>
    <recommendedName>
        <fullName evidence="2">PX domain-containing protein</fullName>
    </recommendedName>
</protein>
<dbReference type="Pfam" id="PF00787">
    <property type="entry name" value="PX"/>
    <property type="match status" value="1"/>
</dbReference>
<dbReference type="SMART" id="SM00312">
    <property type="entry name" value="PX"/>
    <property type="match status" value="1"/>
</dbReference>
<organism evidence="3 4">
    <name type="scientific">Blepharisma stoltei</name>
    <dbReference type="NCBI Taxonomy" id="1481888"/>
    <lineage>
        <taxon>Eukaryota</taxon>
        <taxon>Sar</taxon>
        <taxon>Alveolata</taxon>
        <taxon>Ciliophora</taxon>
        <taxon>Postciliodesmatophora</taxon>
        <taxon>Heterotrichea</taxon>
        <taxon>Heterotrichida</taxon>
        <taxon>Blepharismidae</taxon>
        <taxon>Blepharisma</taxon>
    </lineage>
</organism>